<dbReference type="OrthoDB" id="10263384at2759"/>
<comment type="similarity">
    <text evidence="1">Belongs to the VPS26 family.</text>
</comment>
<proteinExistence type="inferred from homology"/>
<dbReference type="GO" id="GO:0006886">
    <property type="term" value="P:intracellular protein transport"/>
    <property type="evidence" value="ECO:0007669"/>
    <property type="project" value="InterPro"/>
</dbReference>
<dbReference type="EMBL" id="KB007869">
    <property type="protein sequence ID" value="ELR22840.1"/>
    <property type="molecule type" value="Genomic_DNA"/>
</dbReference>
<protein>
    <submittedName>
        <fullName evidence="2">Uncharacterized protein</fullName>
    </submittedName>
</protein>
<evidence type="ECO:0000256" key="1">
    <source>
        <dbReference type="ARBA" id="ARBA00009100"/>
    </source>
</evidence>
<dbReference type="VEuPathDB" id="AmoebaDB:ACA1_396260"/>
<dbReference type="InterPro" id="IPR028934">
    <property type="entry name" value="Vps26-related"/>
</dbReference>
<dbReference type="AlphaFoldDB" id="L8HCB9"/>
<dbReference type="Gene3D" id="2.60.40.640">
    <property type="match status" value="1"/>
</dbReference>
<reference evidence="2 3" key="1">
    <citation type="journal article" date="2013" name="Genome Biol.">
        <title>Genome of Acanthamoeba castellanii highlights extensive lateral gene transfer and early evolution of tyrosine kinase signaling.</title>
        <authorList>
            <person name="Clarke M."/>
            <person name="Lohan A.J."/>
            <person name="Liu B."/>
            <person name="Lagkouvardos I."/>
            <person name="Roy S."/>
            <person name="Zafar N."/>
            <person name="Bertelli C."/>
            <person name="Schilde C."/>
            <person name="Kianianmomeni A."/>
            <person name="Burglin T.R."/>
            <person name="Frech C."/>
            <person name="Turcotte B."/>
            <person name="Kopec K.O."/>
            <person name="Synnott J.M."/>
            <person name="Choo C."/>
            <person name="Paponov I."/>
            <person name="Finkler A."/>
            <person name="Soon Heng Tan C."/>
            <person name="Hutchins A.P."/>
            <person name="Weinmeier T."/>
            <person name="Rattei T."/>
            <person name="Chu J.S."/>
            <person name="Gimenez G."/>
            <person name="Irimia M."/>
            <person name="Rigden D.J."/>
            <person name="Fitzpatrick D.A."/>
            <person name="Lorenzo-Morales J."/>
            <person name="Bateman A."/>
            <person name="Chiu C.H."/>
            <person name="Tang P."/>
            <person name="Hegemann P."/>
            <person name="Fromm H."/>
            <person name="Raoult D."/>
            <person name="Greub G."/>
            <person name="Miranda-Saavedra D."/>
            <person name="Chen N."/>
            <person name="Nash P."/>
            <person name="Ginger M.L."/>
            <person name="Horn M."/>
            <person name="Schaap P."/>
            <person name="Caler L."/>
            <person name="Loftus B."/>
        </authorList>
    </citation>
    <scope>NUCLEOTIDE SEQUENCE [LARGE SCALE GENOMIC DNA]</scope>
    <source>
        <strain evidence="2 3">Neff</strain>
    </source>
</reference>
<dbReference type="InterPro" id="IPR014752">
    <property type="entry name" value="Arrestin-like_C"/>
</dbReference>
<organism evidence="2 3">
    <name type="scientific">Acanthamoeba castellanii (strain ATCC 30010 / Neff)</name>
    <dbReference type="NCBI Taxonomy" id="1257118"/>
    <lineage>
        <taxon>Eukaryota</taxon>
        <taxon>Amoebozoa</taxon>
        <taxon>Discosea</taxon>
        <taxon>Longamoebia</taxon>
        <taxon>Centramoebida</taxon>
        <taxon>Acanthamoebidae</taxon>
        <taxon>Acanthamoeba</taxon>
    </lineage>
</organism>
<evidence type="ECO:0000313" key="3">
    <source>
        <dbReference type="Proteomes" id="UP000011083"/>
    </source>
</evidence>
<dbReference type="RefSeq" id="XP_004351617.1">
    <property type="nucleotide sequence ID" value="XM_004351565.1"/>
</dbReference>
<accession>L8HCB9</accession>
<dbReference type="PANTHER" id="PTHR12233">
    <property type="entry name" value="VACUOLAR PROTEIN SORTING 26 RELATED"/>
    <property type="match status" value="1"/>
</dbReference>
<dbReference type="Proteomes" id="UP000011083">
    <property type="component" value="Unassembled WGS sequence"/>
</dbReference>
<dbReference type="STRING" id="1257118.L8HCB9"/>
<dbReference type="GeneID" id="14923803"/>
<sequence length="278" mass="30823">MTTLEITLDRFDRKYRPGDVVTGKVEVVCEKEGEQHTGVTLGVEGLVSLDPGGLRLGSAARTTQNLVQTHQLAPGGKLYAPPPLCFLWAHFFFWLPSTVKGMNEFPFQMQKEAEFVIHVDTLEEVPQPREVSILLSSNESSQFKQGKGATSDEEFSARGKFLTTTCHVNKPLSGELTVETTVGWAIDHASLHLMRIETVAKEGGGFNKQVSEIQTTQLVDGYIPDRLAVPIYLVFPRLFTCPSLHAANFKIEFSVTLQVTLKGGHVLKKDFPLLLVRK</sequence>
<keyword evidence="3" id="KW-1185">Reference proteome</keyword>
<gene>
    <name evidence="2" type="ORF">ACA1_396260</name>
</gene>
<dbReference type="KEGG" id="acan:ACA1_396260"/>
<dbReference type="Pfam" id="PF03643">
    <property type="entry name" value="Vps26"/>
    <property type="match status" value="1"/>
</dbReference>
<name>L8HCB9_ACACF</name>
<evidence type="ECO:0000313" key="2">
    <source>
        <dbReference type="EMBL" id="ELR22840.1"/>
    </source>
</evidence>